<organism evidence="4 5">
    <name type="scientific">Oryzicola mucosus</name>
    <dbReference type="NCBI Taxonomy" id="2767425"/>
    <lineage>
        <taxon>Bacteria</taxon>
        <taxon>Pseudomonadati</taxon>
        <taxon>Pseudomonadota</taxon>
        <taxon>Alphaproteobacteria</taxon>
        <taxon>Hyphomicrobiales</taxon>
        <taxon>Phyllobacteriaceae</taxon>
        <taxon>Oryzicola</taxon>
    </lineage>
</organism>
<accession>A0A8J6PWL8</accession>
<feature type="domain" description="Acetophenone carboxylase-like C-terminal" evidence="3">
    <location>
        <begin position="520"/>
        <end position="679"/>
    </location>
</feature>
<dbReference type="RefSeq" id="WP_188164972.1">
    <property type="nucleotide sequence ID" value="NZ_JACVVX010000003.1"/>
</dbReference>
<dbReference type="GO" id="GO:0005829">
    <property type="term" value="C:cytosol"/>
    <property type="evidence" value="ECO:0007669"/>
    <property type="project" value="TreeGrafter"/>
</dbReference>
<sequence length="707" mass="75497">MSMASKTTAWRIGIDVGGTFNDFVAAENGTGRRVFFKEPSVPSDPSLAVERGIAGLLNKAGIAPDAVELVMHGTTLALNSILQRNGPRLGMVVSRGNRDVFEIARSRMPSAFDFTAKRETPLIPRNLVFEVGARCLSSGDIVDRPDEAALDRLAEQVRAADLKAVAVMLINSFRHPELEREVADGLRKRLPNLPITESAAIWPEMREYERGLLAALNAYIQPLMQSYFDRLETRLRGLGLTAPIFITTNNGGTVSLATARARPIDTVLSGPAAGVVAAVKMAPEDVRDHLVTLDMGGTSTDMAVVIGGEPEYTQLAQVGAFPIILPVVAVTAIGAGGGSTVWIDPQGILKIGPESVGSDPGPICYGRGGTRVAITDCYLASGILDPNAFLGGRMPLAKEPALAGLAKLARDIGLTGENAAEEAASAALRVATAKMSVELSKMLAKRGLDHRQFALVAFGGAGATHATLLAEEARLEKVIIPLAPGTFCALGASLADIRRDYARSLGGFLQPDGQGFAPVAAALAEMKADALSWIAGETDSDADLSFRVKADMRFADQAYELEIFVPEALRETLDGVALLELFHAEHERLYGFADRVASVRISTIRLSIAALNATTGSTAIEPRKAPQAGTRRVFHKSRRLDAPLYRRFDLPAGFEITGPAVVEQDDTTVWIVPGWQCRVEPMGNLVLTPQKQARAIENERTIVKAIA</sequence>
<feature type="domain" description="Hydantoinase A/oxoprolinase" evidence="1">
    <location>
        <begin position="214"/>
        <end position="500"/>
    </location>
</feature>
<dbReference type="PANTHER" id="PTHR11365:SF23">
    <property type="entry name" value="HYPOTHETICAL 5-OXOPROLINASE (EUROFUNG)-RELATED"/>
    <property type="match status" value="1"/>
</dbReference>
<dbReference type="InterPro" id="IPR045079">
    <property type="entry name" value="Oxoprolinase-like"/>
</dbReference>
<dbReference type="Pfam" id="PF01968">
    <property type="entry name" value="Hydantoinase_A"/>
    <property type="match status" value="1"/>
</dbReference>
<dbReference type="AlphaFoldDB" id="A0A8J6PWL8"/>
<comment type="caution">
    <text evidence="4">The sequence shown here is derived from an EMBL/GenBank/DDBJ whole genome shotgun (WGS) entry which is preliminary data.</text>
</comment>
<dbReference type="Pfam" id="PF05378">
    <property type="entry name" value="Hydant_A_N"/>
    <property type="match status" value="1"/>
</dbReference>
<proteinExistence type="predicted"/>
<evidence type="ECO:0000313" key="5">
    <source>
        <dbReference type="Proteomes" id="UP000643405"/>
    </source>
</evidence>
<evidence type="ECO:0000259" key="2">
    <source>
        <dbReference type="Pfam" id="PF05378"/>
    </source>
</evidence>
<gene>
    <name evidence="4" type="ORF">ICI42_12935</name>
</gene>
<dbReference type="InterPro" id="IPR008040">
    <property type="entry name" value="Hydant_A_N"/>
</dbReference>
<reference evidence="4" key="1">
    <citation type="submission" date="2020-09" db="EMBL/GenBank/DDBJ databases">
        <title>Genome seq and assembly of Tianweitania sp.</title>
        <authorList>
            <person name="Chhetri G."/>
        </authorList>
    </citation>
    <scope>NUCLEOTIDE SEQUENCE</scope>
    <source>
        <strain evidence="4">Rool2</strain>
    </source>
</reference>
<evidence type="ECO:0000259" key="3">
    <source>
        <dbReference type="Pfam" id="PF19278"/>
    </source>
</evidence>
<dbReference type="SUPFAM" id="SSF53067">
    <property type="entry name" value="Actin-like ATPase domain"/>
    <property type="match status" value="1"/>
</dbReference>
<protein>
    <submittedName>
        <fullName evidence="4">Hydantoinase/oxoprolinase family protein</fullName>
    </submittedName>
</protein>
<name>A0A8J6PWL8_9HYPH</name>
<keyword evidence="5" id="KW-1185">Reference proteome</keyword>
<dbReference type="GO" id="GO:0017168">
    <property type="term" value="F:5-oxoprolinase (ATP-hydrolyzing) activity"/>
    <property type="evidence" value="ECO:0007669"/>
    <property type="project" value="TreeGrafter"/>
</dbReference>
<dbReference type="Pfam" id="PF19278">
    <property type="entry name" value="Hydant_A_C"/>
    <property type="match status" value="1"/>
</dbReference>
<dbReference type="InterPro" id="IPR043129">
    <property type="entry name" value="ATPase_NBD"/>
</dbReference>
<dbReference type="InterPro" id="IPR002821">
    <property type="entry name" value="Hydantoinase_A"/>
</dbReference>
<feature type="domain" description="Hydantoinase/oxoprolinase N-terminal" evidence="2">
    <location>
        <begin position="11"/>
        <end position="188"/>
    </location>
</feature>
<dbReference type="PANTHER" id="PTHR11365">
    <property type="entry name" value="5-OXOPROLINASE RELATED"/>
    <property type="match status" value="1"/>
</dbReference>
<dbReference type="Proteomes" id="UP000643405">
    <property type="component" value="Unassembled WGS sequence"/>
</dbReference>
<evidence type="ECO:0000259" key="1">
    <source>
        <dbReference type="Pfam" id="PF01968"/>
    </source>
</evidence>
<evidence type="ECO:0000313" key="4">
    <source>
        <dbReference type="EMBL" id="MBD0415568.1"/>
    </source>
</evidence>
<dbReference type="GO" id="GO:0006749">
    <property type="term" value="P:glutathione metabolic process"/>
    <property type="evidence" value="ECO:0007669"/>
    <property type="project" value="TreeGrafter"/>
</dbReference>
<dbReference type="EMBL" id="JACVVX010000003">
    <property type="protein sequence ID" value="MBD0415568.1"/>
    <property type="molecule type" value="Genomic_DNA"/>
</dbReference>
<dbReference type="InterPro" id="IPR049517">
    <property type="entry name" value="ACX-like_C"/>
</dbReference>